<accession>A0A0L0C879</accession>
<evidence type="ECO:0000313" key="2">
    <source>
        <dbReference type="Proteomes" id="UP000037069"/>
    </source>
</evidence>
<name>A0A0L0C879_LUCCU</name>
<comment type="caution">
    <text evidence="1">The sequence shown here is derived from an EMBL/GenBank/DDBJ whole genome shotgun (WGS) entry which is preliminary data.</text>
</comment>
<dbReference type="Proteomes" id="UP000037069">
    <property type="component" value="Unassembled WGS sequence"/>
</dbReference>
<organism evidence="1 2">
    <name type="scientific">Lucilia cuprina</name>
    <name type="common">Green bottle fly</name>
    <name type="synonym">Australian sheep blowfly</name>
    <dbReference type="NCBI Taxonomy" id="7375"/>
    <lineage>
        <taxon>Eukaryota</taxon>
        <taxon>Metazoa</taxon>
        <taxon>Ecdysozoa</taxon>
        <taxon>Arthropoda</taxon>
        <taxon>Hexapoda</taxon>
        <taxon>Insecta</taxon>
        <taxon>Pterygota</taxon>
        <taxon>Neoptera</taxon>
        <taxon>Endopterygota</taxon>
        <taxon>Diptera</taxon>
        <taxon>Brachycera</taxon>
        <taxon>Muscomorpha</taxon>
        <taxon>Oestroidea</taxon>
        <taxon>Calliphoridae</taxon>
        <taxon>Luciliinae</taxon>
        <taxon>Lucilia</taxon>
    </lineage>
</organism>
<proteinExistence type="predicted"/>
<sequence>MDNRGILDANYSIPPLLPGYEPFPSFKRRMLETIRDKIHETLNNPDSTLIDNSKYLDDLNTFHSMLDDKSDTNATEPSNGENGVNGYSINAHNDHIPLVNITRNKEDEDLTYKSKKPRANCEGCGFDSFGFPVSHGKKIYCSPKKQSERNSNKTHIQYCTSIFDLIQKIHDTKLLKSNHDILKQSDSSSEVQVIESTPTITDLYRIPLKYFLNTVNHAVETVEDAKEGVVQEEAHACESSPTSQIGTINSIEDLKVEIKEFLRNLKPIYAFRINQKVGTYICGVQHNRHKKILYDKMANDPTYNRSKLSANCKGSLRFMYHKESETITIRHAHKHHL</sequence>
<keyword evidence="2" id="KW-1185">Reference proteome</keyword>
<dbReference type="AlphaFoldDB" id="A0A0L0C879"/>
<reference evidence="1 2" key="1">
    <citation type="journal article" date="2015" name="Nat. Commun.">
        <title>Lucilia cuprina genome unlocks parasitic fly biology to underpin future interventions.</title>
        <authorList>
            <person name="Anstead C.A."/>
            <person name="Korhonen P.K."/>
            <person name="Young N.D."/>
            <person name="Hall R.S."/>
            <person name="Jex A.R."/>
            <person name="Murali S.C."/>
            <person name="Hughes D.S."/>
            <person name="Lee S.F."/>
            <person name="Perry T."/>
            <person name="Stroehlein A.J."/>
            <person name="Ansell B.R."/>
            <person name="Breugelmans B."/>
            <person name="Hofmann A."/>
            <person name="Qu J."/>
            <person name="Dugan S."/>
            <person name="Lee S.L."/>
            <person name="Chao H."/>
            <person name="Dinh H."/>
            <person name="Han Y."/>
            <person name="Doddapaneni H.V."/>
            <person name="Worley K.C."/>
            <person name="Muzny D.M."/>
            <person name="Ioannidis P."/>
            <person name="Waterhouse R.M."/>
            <person name="Zdobnov E.M."/>
            <person name="James P.J."/>
            <person name="Bagnall N.H."/>
            <person name="Kotze A.C."/>
            <person name="Gibbs R.A."/>
            <person name="Richards S."/>
            <person name="Batterham P."/>
            <person name="Gasser R.B."/>
        </authorList>
    </citation>
    <scope>NUCLEOTIDE SEQUENCE [LARGE SCALE GENOMIC DNA]</scope>
    <source>
        <strain evidence="1 2">LS</strain>
        <tissue evidence="1">Full body</tissue>
    </source>
</reference>
<dbReference type="EMBL" id="JRES01000878">
    <property type="protein sequence ID" value="KNC27619.1"/>
    <property type="molecule type" value="Genomic_DNA"/>
</dbReference>
<gene>
    <name evidence="1" type="ORF">FF38_03870</name>
</gene>
<protein>
    <submittedName>
        <fullName evidence="1">Uncharacterized protein</fullName>
    </submittedName>
</protein>
<evidence type="ECO:0000313" key="1">
    <source>
        <dbReference type="EMBL" id="KNC27619.1"/>
    </source>
</evidence>